<dbReference type="NCBIfam" id="TIGR00756">
    <property type="entry name" value="PPR"/>
    <property type="match status" value="3"/>
</dbReference>
<feature type="repeat" description="PPR" evidence="2">
    <location>
        <begin position="114"/>
        <end position="148"/>
    </location>
</feature>
<dbReference type="Gene3D" id="1.25.40.10">
    <property type="entry name" value="Tetratricopeptide repeat domain"/>
    <property type="match status" value="4"/>
</dbReference>
<feature type="repeat" description="PPR" evidence="2">
    <location>
        <begin position="214"/>
        <end position="248"/>
    </location>
</feature>
<dbReference type="InterPro" id="IPR046960">
    <property type="entry name" value="PPR_At4g14850-like_plant"/>
</dbReference>
<dbReference type="InterPro" id="IPR046849">
    <property type="entry name" value="E2_motif"/>
</dbReference>
<evidence type="ECO:0008006" key="5">
    <source>
        <dbReference type="Google" id="ProtNLM"/>
    </source>
</evidence>
<dbReference type="PROSITE" id="PS51375">
    <property type="entry name" value="PPR"/>
    <property type="match status" value="4"/>
</dbReference>
<accession>A0AAD4IZY2</accession>
<dbReference type="EMBL" id="SDAM02000350">
    <property type="protein sequence ID" value="KAH6824374.1"/>
    <property type="molecule type" value="Genomic_DNA"/>
</dbReference>
<comment type="caution">
    <text evidence="3">The sequence shown here is derived from an EMBL/GenBank/DDBJ whole genome shotgun (WGS) entry which is preliminary data.</text>
</comment>
<dbReference type="FunFam" id="1.25.40.10:FF:000348">
    <property type="entry name" value="Pentatricopeptide repeat-containing protein chloroplastic"/>
    <property type="match status" value="1"/>
</dbReference>
<evidence type="ECO:0000256" key="1">
    <source>
        <dbReference type="ARBA" id="ARBA00022737"/>
    </source>
</evidence>
<gene>
    <name evidence="3" type="ORF">C2S53_017320</name>
</gene>
<dbReference type="AlphaFoldDB" id="A0AAD4IZY2"/>
<dbReference type="InterPro" id="IPR046848">
    <property type="entry name" value="E_motif"/>
</dbReference>
<dbReference type="InterPro" id="IPR002885">
    <property type="entry name" value="PPR_rpt"/>
</dbReference>
<feature type="repeat" description="PPR" evidence="2">
    <location>
        <begin position="319"/>
        <end position="353"/>
    </location>
</feature>
<dbReference type="Pfam" id="PF20430">
    <property type="entry name" value="Eplus_motif"/>
    <property type="match status" value="1"/>
</dbReference>
<dbReference type="InterPro" id="IPR011990">
    <property type="entry name" value="TPR-like_helical_dom_sf"/>
</dbReference>
<evidence type="ECO:0000256" key="2">
    <source>
        <dbReference type="PROSITE-ProRule" id="PRU00708"/>
    </source>
</evidence>
<dbReference type="PANTHER" id="PTHR47926">
    <property type="entry name" value="PENTATRICOPEPTIDE REPEAT-CONTAINING PROTEIN"/>
    <property type="match status" value="1"/>
</dbReference>
<evidence type="ECO:0000313" key="4">
    <source>
        <dbReference type="Proteomes" id="UP001190926"/>
    </source>
</evidence>
<keyword evidence="4" id="KW-1185">Reference proteome</keyword>
<feature type="repeat" description="PPR" evidence="2">
    <location>
        <begin position="183"/>
        <end position="213"/>
    </location>
</feature>
<dbReference type="Pfam" id="PF20431">
    <property type="entry name" value="E_motif"/>
    <property type="match status" value="1"/>
</dbReference>
<keyword evidence="1" id="KW-0677">Repeat</keyword>
<dbReference type="PANTHER" id="PTHR47926:SF526">
    <property type="entry name" value="PENTACOTRIPEPTIDE-REPEAT REGION OF PRORP DOMAIN-CONTAINING PROTEIN"/>
    <property type="match status" value="1"/>
</dbReference>
<proteinExistence type="predicted"/>
<dbReference type="Pfam" id="PF13041">
    <property type="entry name" value="PPR_2"/>
    <property type="match status" value="3"/>
</dbReference>
<dbReference type="Pfam" id="PF01535">
    <property type="entry name" value="PPR"/>
    <property type="match status" value="2"/>
</dbReference>
<sequence length="553" mass="62644">MFLEESLPTNSRSLLQHLFFLLHNRCKSTKHLSQIHAHITINGFIHKNFILVKLLALYTAFNNFPIAHQLFVQMPNPSSALWNQIIRGYFINGNPRRSVELFNDMGRRSPLLPDEHTYTFVVNGCTKGRLLGEGMQVHGKVLKSGFCSNVYVQSSLVDFYVKSGVEDGVAMAKQVFDEMDKRSVVTWNSLLLGSIRCGDVGGAWRIFEEMPGRNVVSWTTMIAGCTQNGKSKQALALFHEMRHENVEFDQVTLVSVLSACADLGDLNLGKWIHSYVFEHFTYRKQPVLVTLKNSLIHMYASCGAIDEAYGVFKGMEKRTIISWTSMITGFAKHGYANEALSVFKWMQSIDSKDVRPDEITFLGVLCACSHSGYVNEGRDYFRSMVETWGIKPRIEHFGCMVDLLSRAGLLDEAHELVKSMPMKPNDIVWGALLGGCRIYKSVELASDVTDILTEELEPDRAADYFVLLSNVYAAAEKWEDVVAVRKKMLDKKTRKTPARSWIQIEGLIYEFTVGDRSHEKACLIYDVLDDITRETKFQGYIPFCADASIRIDD</sequence>
<name>A0AAD4IZY2_PERFH</name>
<dbReference type="GO" id="GO:0003723">
    <property type="term" value="F:RNA binding"/>
    <property type="evidence" value="ECO:0007669"/>
    <property type="project" value="InterPro"/>
</dbReference>
<dbReference type="Proteomes" id="UP001190926">
    <property type="component" value="Unassembled WGS sequence"/>
</dbReference>
<protein>
    <recommendedName>
        <fullName evidence="5">Pentatricopeptide repeat-containing protein</fullName>
    </recommendedName>
</protein>
<dbReference type="GO" id="GO:0009451">
    <property type="term" value="P:RNA modification"/>
    <property type="evidence" value="ECO:0007669"/>
    <property type="project" value="InterPro"/>
</dbReference>
<dbReference type="FunFam" id="1.25.40.10:FF:000184">
    <property type="entry name" value="Pentatricopeptide repeat-containing protein, chloroplastic"/>
    <property type="match status" value="1"/>
</dbReference>
<organism evidence="3 4">
    <name type="scientific">Perilla frutescens var. hirtella</name>
    <name type="common">Perilla citriodora</name>
    <name type="synonym">Perilla setoyensis</name>
    <dbReference type="NCBI Taxonomy" id="608512"/>
    <lineage>
        <taxon>Eukaryota</taxon>
        <taxon>Viridiplantae</taxon>
        <taxon>Streptophyta</taxon>
        <taxon>Embryophyta</taxon>
        <taxon>Tracheophyta</taxon>
        <taxon>Spermatophyta</taxon>
        <taxon>Magnoliopsida</taxon>
        <taxon>eudicotyledons</taxon>
        <taxon>Gunneridae</taxon>
        <taxon>Pentapetalae</taxon>
        <taxon>asterids</taxon>
        <taxon>lamiids</taxon>
        <taxon>Lamiales</taxon>
        <taxon>Lamiaceae</taxon>
        <taxon>Nepetoideae</taxon>
        <taxon>Elsholtzieae</taxon>
        <taxon>Perilla</taxon>
    </lineage>
</organism>
<reference evidence="3 4" key="1">
    <citation type="journal article" date="2021" name="Nat. Commun.">
        <title>Incipient diploidization of the medicinal plant Perilla within 10,000 years.</title>
        <authorList>
            <person name="Zhang Y."/>
            <person name="Shen Q."/>
            <person name="Leng L."/>
            <person name="Zhang D."/>
            <person name="Chen S."/>
            <person name="Shi Y."/>
            <person name="Ning Z."/>
            <person name="Chen S."/>
        </authorList>
    </citation>
    <scope>NUCLEOTIDE SEQUENCE [LARGE SCALE GENOMIC DNA]</scope>
    <source>
        <strain evidence="4">cv. PC099</strain>
    </source>
</reference>
<evidence type="ECO:0000313" key="3">
    <source>
        <dbReference type="EMBL" id="KAH6824374.1"/>
    </source>
</evidence>